<dbReference type="EMBL" id="LHYL01000001">
    <property type="protein sequence ID" value="KXB08959.1"/>
    <property type="molecule type" value="Genomic_DNA"/>
</dbReference>
<organism evidence="2 3">
    <name type="scientific">candidate division MSBL1 archaeon SCGC-AAA385M02</name>
    <dbReference type="NCBI Taxonomy" id="1698287"/>
    <lineage>
        <taxon>Archaea</taxon>
        <taxon>Methanobacteriati</taxon>
        <taxon>Methanobacteriota</taxon>
        <taxon>candidate division MSBL1</taxon>
    </lineage>
</organism>
<sequence>MITQIRQPYKSWKGNLFEVSSTTNSVVPTNSRPRVNGASDDPSLFTSAFGRARPLKQYRKQLQPNPNSGKSRVSYSAFERPGGSVYLGEENVKCHTGDDDCETGIVKNYIEQEPFCKVCYKANCTSCSVGVTHIIRSGLTDKKDHEKKYYHDRKAYLQSRCLTYQQKLSVNPREGVTYVDSNGKPLPPSDSYTGSQVFNAQNCGNDCDPASTKPRVTIYKPSNSTFAVQGAVSSGSRIARLKYNTITRNGSSFRSAFGQSAANAGRYRGDGSAPYFVKSKNNVCKQGVYRKTGKKTACKMQFL</sequence>
<evidence type="ECO:0000313" key="3">
    <source>
        <dbReference type="Proteomes" id="UP000070248"/>
    </source>
</evidence>
<protein>
    <submittedName>
        <fullName evidence="2">Uncharacterized protein</fullName>
    </submittedName>
</protein>
<accession>A0A133VR76</accession>
<gene>
    <name evidence="2" type="ORF">AKJ59_00055</name>
</gene>
<proteinExistence type="predicted"/>
<name>A0A133VR76_9EURY</name>
<evidence type="ECO:0000256" key="1">
    <source>
        <dbReference type="SAM" id="MobiDB-lite"/>
    </source>
</evidence>
<evidence type="ECO:0000313" key="2">
    <source>
        <dbReference type="EMBL" id="KXB08959.1"/>
    </source>
</evidence>
<dbReference type="AlphaFoldDB" id="A0A133VR76"/>
<comment type="caution">
    <text evidence="2">The sequence shown here is derived from an EMBL/GenBank/DDBJ whole genome shotgun (WGS) entry which is preliminary data.</text>
</comment>
<dbReference type="Proteomes" id="UP000070248">
    <property type="component" value="Unassembled WGS sequence"/>
</dbReference>
<reference evidence="2 3" key="1">
    <citation type="journal article" date="2016" name="Sci. Rep.">
        <title>Metabolic traits of an uncultured archaeal lineage -MSBL1- from brine pools of the Red Sea.</title>
        <authorList>
            <person name="Mwirichia R."/>
            <person name="Alam I."/>
            <person name="Rashid M."/>
            <person name="Vinu M."/>
            <person name="Ba-Alawi W."/>
            <person name="Anthony Kamau A."/>
            <person name="Kamanda Ngugi D."/>
            <person name="Goker M."/>
            <person name="Klenk H.P."/>
            <person name="Bajic V."/>
            <person name="Stingl U."/>
        </authorList>
    </citation>
    <scope>NUCLEOTIDE SEQUENCE [LARGE SCALE GENOMIC DNA]</scope>
    <source>
        <strain evidence="2">SCGC-AAA385M02</strain>
    </source>
</reference>
<feature type="region of interest" description="Disordered" evidence="1">
    <location>
        <begin position="23"/>
        <end position="44"/>
    </location>
</feature>
<keyword evidence="3" id="KW-1185">Reference proteome</keyword>